<dbReference type="InParanoid" id="A0A3N4L106"/>
<dbReference type="Gene3D" id="3.30.56.110">
    <property type="entry name" value="Protein of unknown function DUF2237"/>
    <property type="match status" value="1"/>
</dbReference>
<dbReference type="InterPro" id="IPR018714">
    <property type="entry name" value="DUF2237"/>
</dbReference>
<gene>
    <name evidence="1" type="ORF">P167DRAFT_480987</name>
</gene>
<sequence>VNVFGRPLLIHSEDPMTGFFRNGYCDQPNSSSHTIASVVSDKFLDYSAAKGNNLRPVGLRDGCKWCLCVNRWKEAFDAYRRGEVSMDTVPRVVLGSTHIRALEGGIRMDQLEEFKFEEKK</sequence>
<evidence type="ECO:0000313" key="2">
    <source>
        <dbReference type="Proteomes" id="UP000277580"/>
    </source>
</evidence>
<dbReference type="Proteomes" id="UP000277580">
    <property type="component" value="Unassembled WGS sequence"/>
</dbReference>
<accession>A0A3N4L106</accession>
<reference evidence="1 2" key="1">
    <citation type="journal article" date="2018" name="Nat. Ecol. Evol.">
        <title>Pezizomycetes genomes reveal the molecular basis of ectomycorrhizal truffle lifestyle.</title>
        <authorList>
            <person name="Murat C."/>
            <person name="Payen T."/>
            <person name="Noel B."/>
            <person name="Kuo A."/>
            <person name="Morin E."/>
            <person name="Chen J."/>
            <person name="Kohler A."/>
            <person name="Krizsan K."/>
            <person name="Balestrini R."/>
            <person name="Da Silva C."/>
            <person name="Montanini B."/>
            <person name="Hainaut M."/>
            <person name="Levati E."/>
            <person name="Barry K.W."/>
            <person name="Belfiori B."/>
            <person name="Cichocki N."/>
            <person name="Clum A."/>
            <person name="Dockter R.B."/>
            <person name="Fauchery L."/>
            <person name="Guy J."/>
            <person name="Iotti M."/>
            <person name="Le Tacon F."/>
            <person name="Lindquist E.A."/>
            <person name="Lipzen A."/>
            <person name="Malagnac F."/>
            <person name="Mello A."/>
            <person name="Molinier V."/>
            <person name="Miyauchi S."/>
            <person name="Poulain J."/>
            <person name="Riccioni C."/>
            <person name="Rubini A."/>
            <person name="Sitrit Y."/>
            <person name="Splivallo R."/>
            <person name="Traeger S."/>
            <person name="Wang M."/>
            <person name="Zifcakova L."/>
            <person name="Wipf D."/>
            <person name="Zambonelli A."/>
            <person name="Paolocci F."/>
            <person name="Nowrousian M."/>
            <person name="Ottonello S."/>
            <person name="Baldrian P."/>
            <person name="Spatafora J.W."/>
            <person name="Henrissat B."/>
            <person name="Nagy L.G."/>
            <person name="Aury J.M."/>
            <person name="Wincker P."/>
            <person name="Grigoriev I.V."/>
            <person name="Bonfante P."/>
            <person name="Martin F.M."/>
        </authorList>
    </citation>
    <scope>NUCLEOTIDE SEQUENCE [LARGE SCALE GENOMIC DNA]</scope>
    <source>
        <strain evidence="1 2">CCBAS932</strain>
    </source>
</reference>
<keyword evidence="2" id="KW-1185">Reference proteome</keyword>
<dbReference type="PANTHER" id="PTHR37466">
    <property type="entry name" value="SLR1628 PROTEIN"/>
    <property type="match status" value="1"/>
</dbReference>
<protein>
    <submittedName>
        <fullName evidence="1">Uncharacterized protein</fullName>
    </submittedName>
</protein>
<feature type="non-terminal residue" evidence="1">
    <location>
        <position position="1"/>
    </location>
</feature>
<dbReference type="STRING" id="1392247.A0A3N4L106"/>
<dbReference type="PANTHER" id="PTHR37466:SF1">
    <property type="entry name" value="SLR1628 PROTEIN"/>
    <property type="match status" value="1"/>
</dbReference>
<dbReference type="AlphaFoldDB" id="A0A3N4L106"/>
<name>A0A3N4L106_9PEZI</name>
<dbReference type="Pfam" id="PF09996">
    <property type="entry name" value="DUF2237"/>
    <property type="match status" value="1"/>
</dbReference>
<dbReference type="EMBL" id="ML119108">
    <property type="protein sequence ID" value="RPB16497.1"/>
    <property type="molecule type" value="Genomic_DNA"/>
</dbReference>
<evidence type="ECO:0000313" key="1">
    <source>
        <dbReference type="EMBL" id="RPB16497.1"/>
    </source>
</evidence>
<organism evidence="1 2">
    <name type="scientific">Morchella conica CCBAS932</name>
    <dbReference type="NCBI Taxonomy" id="1392247"/>
    <lineage>
        <taxon>Eukaryota</taxon>
        <taxon>Fungi</taxon>
        <taxon>Dikarya</taxon>
        <taxon>Ascomycota</taxon>
        <taxon>Pezizomycotina</taxon>
        <taxon>Pezizomycetes</taxon>
        <taxon>Pezizales</taxon>
        <taxon>Morchellaceae</taxon>
        <taxon>Morchella</taxon>
    </lineage>
</organism>
<dbReference type="OrthoDB" id="1517790at2759"/>
<proteinExistence type="predicted"/>